<dbReference type="Pfam" id="PF12796">
    <property type="entry name" value="Ank_2"/>
    <property type="match status" value="1"/>
</dbReference>
<evidence type="ECO:0000256" key="3">
    <source>
        <dbReference type="PROSITE-ProRule" id="PRU00023"/>
    </source>
</evidence>
<feature type="transmembrane region" description="Helical" evidence="5">
    <location>
        <begin position="369"/>
        <end position="390"/>
    </location>
</feature>
<dbReference type="AlphaFoldDB" id="A0AA41T7Y9"/>
<evidence type="ECO:0000256" key="5">
    <source>
        <dbReference type="SAM" id="Phobius"/>
    </source>
</evidence>
<keyword evidence="1" id="KW-0677">Repeat</keyword>
<keyword evidence="5" id="KW-0812">Transmembrane</keyword>
<dbReference type="Proteomes" id="UP001166674">
    <property type="component" value="Unassembled WGS sequence"/>
</dbReference>
<feature type="repeat" description="ANK" evidence="3">
    <location>
        <begin position="107"/>
        <end position="139"/>
    </location>
</feature>
<feature type="transmembrane region" description="Helical" evidence="5">
    <location>
        <begin position="550"/>
        <end position="569"/>
    </location>
</feature>
<dbReference type="InterPro" id="IPR002110">
    <property type="entry name" value="Ankyrin_rpt"/>
</dbReference>
<keyword evidence="7" id="KW-1185">Reference proteome</keyword>
<dbReference type="SUPFAM" id="SSF48403">
    <property type="entry name" value="Ankyrin repeat"/>
    <property type="match status" value="1"/>
</dbReference>
<feature type="transmembrane region" description="Helical" evidence="5">
    <location>
        <begin position="338"/>
        <end position="357"/>
    </location>
</feature>
<evidence type="ECO:0000256" key="4">
    <source>
        <dbReference type="SAM" id="MobiDB-lite"/>
    </source>
</evidence>
<dbReference type="InterPro" id="IPR029048">
    <property type="entry name" value="HSP70_C_sf"/>
</dbReference>
<dbReference type="Gene3D" id="1.25.40.20">
    <property type="entry name" value="Ankyrin repeat-containing domain"/>
    <property type="match status" value="1"/>
</dbReference>
<evidence type="ECO:0000256" key="2">
    <source>
        <dbReference type="ARBA" id="ARBA00023043"/>
    </source>
</evidence>
<accession>A0AA41T7Y9</accession>
<dbReference type="InterPro" id="IPR050776">
    <property type="entry name" value="Ank_Repeat/CDKN_Inhibitor"/>
</dbReference>
<feature type="repeat" description="ANK" evidence="3">
    <location>
        <begin position="74"/>
        <end position="106"/>
    </location>
</feature>
<dbReference type="PANTHER" id="PTHR24201">
    <property type="entry name" value="ANK_REP_REGION DOMAIN-CONTAINING PROTEIN"/>
    <property type="match status" value="1"/>
</dbReference>
<feature type="transmembrane region" description="Helical" evidence="5">
    <location>
        <begin position="396"/>
        <end position="415"/>
    </location>
</feature>
<feature type="transmembrane region" description="Helical" evidence="5">
    <location>
        <begin position="282"/>
        <end position="301"/>
    </location>
</feature>
<dbReference type="SUPFAM" id="SSF100934">
    <property type="entry name" value="Heat shock protein 70kD (HSP70), C-terminal subdomain"/>
    <property type="match status" value="1"/>
</dbReference>
<keyword evidence="2 3" id="KW-0040">ANK repeat</keyword>
<keyword evidence="5" id="KW-1133">Transmembrane helix</keyword>
<proteinExistence type="predicted"/>
<evidence type="ECO:0000256" key="1">
    <source>
        <dbReference type="ARBA" id="ARBA00022737"/>
    </source>
</evidence>
<dbReference type="PROSITE" id="PS50297">
    <property type="entry name" value="ANK_REP_REGION"/>
    <property type="match status" value="1"/>
</dbReference>
<name>A0AA41T7Y9_SCICA</name>
<gene>
    <name evidence="6" type="ORF">SUZIE_192010</name>
</gene>
<feature type="region of interest" description="Disordered" evidence="4">
    <location>
        <begin position="1"/>
        <end position="37"/>
    </location>
</feature>
<dbReference type="PROSITE" id="PS50088">
    <property type="entry name" value="ANK_REPEAT"/>
    <property type="match status" value="2"/>
</dbReference>
<protein>
    <submittedName>
        <fullName evidence="6">Sodium/hydrogen exchanger 11</fullName>
    </submittedName>
</protein>
<dbReference type="SMART" id="SM00248">
    <property type="entry name" value="ANK"/>
    <property type="match status" value="2"/>
</dbReference>
<sequence>MEPEGPLESESSEKSVFSQPEDEEFQGSKETGLENPLLKPILTGDIEGLRRIFEDPEDPHHDHVMELLLEEDVVGRNLLYAACMAGQSDVIRTLAKYGVNLNETTTGGYTLLHCAAAWGRLETLRALVELDVDIEALNYNNERARDVAARYSQAECVEFLDWADARLALKKYITKVTLTITDPEKGLGKLLKEDKNYVLNACRAKNEWLETHTDASIDELFEQKQLLEDTVTPILVKMTMPRLSKMYIDMIRGESLIICSVACIFFGIFRVSVEQLTMFTELHIIVGLSLDIFGSIICGYWCARVIQFILTDIFSNTLTNVILCFSMVYMTFYIVEYFGMSGIVALATVGLNLDSLSFKPRMEFIITKFLIMFSTIYHHLIYTFFGIVVGCGEIKYFRFGTVVFVFILFVTMNFVRQMAMQTVIKHIQEVIQNTMTLHRTEKMLTNVNWTLVEEKAKIEYTLPSSFEKQCNDGILGVEAARILIGATKSYCPIQGKSNRVLIFVYHIVFSEEFEYAGHIKTLLYIYPMIIHLWPMARQLNVSALISMNHYFVFLCALEATLKIAIPVLINVADVQVKKHLSLMYNITKGYVKSQEDARLLIKQISGRESIYQKLYEILETNKQEAIKELGLIEHEGRDVVTALKTKQAIRNVIAKALKNLTFLRSRGIIDEHEGIEMNKVLLTKIKALNNFPMAIPPPTPDKYLPNIIWMENKDVLIEFFKLHSSSPTFGIDSSLRAGKEDRTLFTEYCTSGDVIGELSCLLKREIEYTAICETALQAFFISLEDLYEGFDVFWPSLEYKIWLKLALSTACQYFESSLADEKCVMLNHAYVETLSSYNEMTIDNVTMKFVIIVYGSVINSKTEEPYLAPCIIPKTCEQIQGTADVSKLLIIHAAEPTKSDGSTNVMGKEDFAAAESHCEGAFTTHHPEEARGAWQAVSLEVWTLLLPSHLGTRGYGKVGACYRPPGGPEDD</sequence>
<evidence type="ECO:0000313" key="7">
    <source>
        <dbReference type="Proteomes" id="UP001166674"/>
    </source>
</evidence>
<keyword evidence="5" id="KW-0472">Membrane</keyword>
<comment type="caution">
    <text evidence="6">The sequence shown here is derived from an EMBL/GenBank/DDBJ whole genome shotgun (WGS) entry which is preliminary data.</text>
</comment>
<dbReference type="InterPro" id="IPR036770">
    <property type="entry name" value="Ankyrin_rpt-contain_sf"/>
</dbReference>
<evidence type="ECO:0000313" key="6">
    <source>
        <dbReference type="EMBL" id="MBZ3887250.1"/>
    </source>
</evidence>
<reference evidence="6" key="1">
    <citation type="submission" date="2020-03" db="EMBL/GenBank/DDBJ databases">
        <title>Studies in the Genomics of Life Span.</title>
        <authorList>
            <person name="Glass D."/>
        </authorList>
    </citation>
    <scope>NUCLEOTIDE SEQUENCE</scope>
    <source>
        <strain evidence="6">SUZIE</strain>
        <tissue evidence="6">Muscle</tissue>
    </source>
</reference>
<dbReference type="Gene3D" id="1.20.1270.10">
    <property type="match status" value="1"/>
</dbReference>
<dbReference type="EMBL" id="JAATJV010414826">
    <property type="protein sequence ID" value="MBZ3887250.1"/>
    <property type="molecule type" value="Genomic_DNA"/>
</dbReference>
<feature type="transmembrane region" description="Helical" evidence="5">
    <location>
        <begin position="250"/>
        <end position="270"/>
    </location>
</feature>
<organism evidence="6 7">
    <name type="scientific">Sciurus carolinensis</name>
    <name type="common">Eastern gray squirrel</name>
    <dbReference type="NCBI Taxonomy" id="30640"/>
    <lineage>
        <taxon>Eukaryota</taxon>
        <taxon>Metazoa</taxon>
        <taxon>Chordata</taxon>
        <taxon>Craniata</taxon>
        <taxon>Vertebrata</taxon>
        <taxon>Euteleostomi</taxon>
        <taxon>Mammalia</taxon>
        <taxon>Eutheria</taxon>
        <taxon>Euarchontoglires</taxon>
        <taxon>Glires</taxon>
        <taxon>Rodentia</taxon>
        <taxon>Sciuromorpha</taxon>
        <taxon>Sciuridae</taxon>
        <taxon>Sciurinae</taxon>
        <taxon>Sciurini</taxon>
        <taxon>Sciurus</taxon>
    </lineage>
</organism>